<gene>
    <name evidence="1" type="ORF">HMPREF1979_01855</name>
</gene>
<keyword evidence="2" id="KW-1185">Reference proteome</keyword>
<sequence>MPITVLQIADDDQVRSLRTSRTGRRLRSSMGEQWGVMVAMQTWETAITPSSTVTLTPPAPL</sequence>
<name>U1QNN9_9ACTO</name>
<reference evidence="1 2" key="1">
    <citation type="submission" date="2013-08" db="EMBL/GenBank/DDBJ databases">
        <authorList>
            <person name="Weinstock G."/>
            <person name="Sodergren E."/>
            <person name="Wylie T."/>
            <person name="Fulton L."/>
            <person name="Fulton R."/>
            <person name="Fronick C."/>
            <person name="O'Laughlin M."/>
            <person name="Godfrey J."/>
            <person name="Miner T."/>
            <person name="Herter B."/>
            <person name="Appelbaum E."/>
            <person name="Cordes M."/>
            <person name="Lek S."/>
            <person name="Wollam A."/>
            <person name="Pepin K.H."/>
            <person name="Palsikar V.B."/>
            <person name="Mitreva M."/>
            <person name="Wilson R.K."/>
        </authorList>
    </citation>
    <scope>NUCLEOTIDE SEQUENCE [LARGE SCALE GENOMIC DNA]</scope>
    <source>
        <strain evidence="1 2">F0542</strain>
    </source>
</reference>
<comment type="caution">
    <text evidence="1">The sequence shown here is derived from an EMBL/GenBank/DDBJ whole genome shotgun (WGS) entry which is preliminary data.</text>
</comment>
<evidence type="ECO:0000313" key="2">
    <source>
        <dbReference type="Proteomes" id="UP000016536"/>
    </source>
</evidence>
<evidence type="ECO:0000313" key="1">
    <source>
        <dbReference type="EMBL" id="ERH23329.1"/>
    </source>
</evidence>
<accession>U1QNN9</accession>
<dbReference type="EMBL" id="AWSE01000100">
    <property type="protein sequence ID" value="ERH23329.1"/>
    <property type="molecule type" value="Genomic_DNA"/>
</dbReference>
<dbReference type="HOGENOM" id="CLU_207614_0_0_11"/>
<dbReference type="AlphaFoldDB" id="U1QNN9"/>
<proteinExistence type="predicted"/>
<organism evidence="1 2">
    <name type="scientific">Actinomyces johnsonii F0542</name>
    <dbReference type="NCBI Taxonomy" id="1321818"/>
    <lineage>
        <taxon>Bacteria</taxon>
        <taxon>Bacillati</taxon>
        <taxon>Actinomycetota</taxon>
        <taxon>Actinomycetes</taxon>
        <taxon>Actinomycetales</taxon>
        <taxon>Actinomycetaceae</taxon>
        <taxon>Actinomyces</taxon>
    </lineage>
</organism>
<protein>
    <submittedName>
        <fullName evidence="1">Uncharacterized protein</fullName>
    </submittedName>
</protein>
<dbReference type="Proteomes" id="UP000016536">
    <property type="component" value="Unassembled WGS sequence"/>
</dbReference>